<name>A0A3P6FT47_BRAOL</name>
<dbReference type="AlphaFoldDB" id="A0A3P6FT47"/>
<reference evidence="1" key="1">
    <citation type="submission" date="2018-11" db="EMBL/GenBank/DDBJ databases">
        <authorList>
            <consortium name="Genoscope - CEA"/>
            <person name="William W."/>
        </authorList>
    </citation>
    <scope>NUCLEOTIDE SEQUENCE</scope>
</reference>
<accession>A0A3P6FT47</accession>
<proteinExistence type="predicted"/>
<organism evidence="1">
    <name type="scientific">Brassica oleracea</name>
    <name type="common">Wild cabbage</name>
    <dbReference type="NCBI Taxonomy" id="3712"/>
    <lineage>
        <taxon>Eukaryota</taxon>
        <taxon>Viridiplantae</taxon>
        <taxon>Streptophyta</taxon>
        <taxon>Embryophyta</taxon>
        <taxon>Tracheophyta</taxon>
        <taxon>Spermatophyta</taxon>
        <taxon>Magnoliopsida</taxon>
        <taxon>eudicotyledons</taxon>
        <taxon>Gunneridae</taxon>
        <taxon>Pentapetalae</taxon>
        <taxon>rosids</taxon>
        <taxon>malvids</taxon>
        <taxon>Brassicales</taxon>
        <taxon>Brassicaceae</taxon>
        <taxon>Brassiceae</taxon>
        <taxon>Brassica</taxon>
    </lineage>
</organism>
<gene>
    <name evidence="1" type="ORF">BOLC8T48769H</name>
</gene>
<evidence type="ECO:0000313" key="1">
    <source>
        <dbReference type="EMBL" id="VDD55540.1"/>
    </source>
</evidence>
<dbReference type="EMBL" id="LR031879">
    <property type="protein sequence ID" value="VDD55540.1"/>
    <property type="molecule type" value="Genomic_DNA"/>
</dbReference>
<protein>
    <submittedName>
        <fullName evidence="1">Uncharacterized protein</fullName>
    </submittedName>
</protein>
<sequence>MTSTLYSSPCLTFTQSSREIPTMVIALQFSLQPTLDHSMEGSSLKKPSILSIPLLACTGFPRFLQVCMTIKASP</sequence>